<sequence>MTPEQATLVQDSFRQVIPIKEQAATLFYGRLFETDPTAKPLFRTTDMAEQGAKLMATLGFVVAGLKRPAEVVPAAQELARRHVGYGVTEAQYASVGAALLWTLGQGLGEAFTPEVEAAWAAAYALLAGVMTAAAAEG</sequence>
<evidence type="ECO:0000313" key="7">
    <source>
        <dbReference type="EMBL" id="MDN3564583.1"/>
    </source>
</evidence>
<dbReference type="PRINTS" id="PR01907">
    <property type="entry name" value="WORMGLOBIN"/>
</dbReference>
<keyword evidence="8" id="KW-1185">Reference proteome</keyword>
<keyword evidence="3" id="KW-0479">Metal-binding</keyword>
<dbReference type="RefSeq" id="WP_290316383.1">
    <property type="nucleotide sequence ID" value="NZ_JAUFPN010000107.1"/>
</dbReference>
<evidence type="ECO:0000256" key="1">
    <source>
        <dbReference type="ARBA" id="ARBA00022617"/>
    </source>
</evidence>
<dbReference type="PROSITE" id="PS01033">
    <property type="entry name" value="GLOBIN"/>
    <property type="match status" value="1"/>
</dbReference>
<dbReference type="InterPro" id="IPR000971">
    <property type="entry name" value="Globin"/>
</dbReference>
<evidence type="ECO:0000313" key="8">
    <source>
        <dbReference type="Proteomes" id="UP001529369"/>
    </source>
</evidence>
<evidence type="ECO:0000256" key="3">
    <source>
        <dbReference type="ARBA" id="ARBA00022723"/>
    </source>
</evidence>
<accession>A0ABT8A4X2</accession>
<proteinExistence type="inferred from homology"/>
<keyword evidence="1 5" id="KW-0349">Heme</keyword>
<dbReference type="Pfam" id="PF00042">
    <property type="entry name" value="Globin"/>
    <property type="match status" value="1"/>
</dbReference>
<dbReference type="EMBL" id="JAUFPN010000107">
    <property type="protein sequence ID" value="MDN3564583.1"/>
    <property type="molecule type" value="Genomic_DNA"/>
</dbReference>
<keyword evidence="4" id="KW-0408">Iron</keyword>
<evidence type="ECO:0000259" key="6">
    <source>
        <dbReference type="PROSITE" id="PS01033"/>
    </source>
</evidence>
<protein>
    <submittedName>
        <fullName evidence="7">Globin family protein</fullName>
    </submittedName>
</protein>
<comment type="caution">
    <text evidence="7">The sequence shown here is derived from an EMBL/GenBank/DDBJ whole genome shotgun (WGS) entry which is preliminary data.</text>
</comment>
<dbReference type="SUPFAM" id="SSF46458">
    <property type="entry name" value="Globin-like"/>
    <property type="match status" value="1"/>
</dbReference>
<gene>
    <name evidence="7" type="ORF">QWZ14_09425</name>
</gene>
<dbReference type="InterPro" id="IPR009050">
    <property type="entry name" value="Globin-like_sf"/>
</dbReference>
<dbReference type="Gene3D" id="1.10.490.10">
    <property type="entry name" value="Globins"/>
    <property type="match status" value="1"/>
</dbReference>
<evidence type="ECO:0000256" key="4">
    <source>
        <dbReference type="ARBA" id="ARBA00023004"/>
    </source>
</evidence>
<name>A0ABT8A4X2_9PROT</name>
<evidence type="ECO:0000256" key="2">
    <source>
        <dbReference type="ARBA" id="ARBA00022621"/>
    </source>
</evidence>
<keyword evidence="2 5" id="KW-0561">Oxygen transport</keyword>
<dbReference type="PANTHER" id="PTHR43396:SF3">
    <property type="entry name" value="FLAVOHEMOPROTEIN"/>
    <property type="match status" value="1"/>
</dbReference>
<feature type="domain" description="Globin" evidence="6">
    <location>
        <begin position="1"/>
        <end position="135"/>
    </location>
</feature>
<dbReference type="Proteomes" id="UP001529369">
    <property type="component" value="Unassembled WGS sequence"/>
</dbReference>
<organism evidence="7 8">
    <name type="scientific">Paeniroseomonas aquatica</name>
    <dbReference type="NCBI Taxonomy" id="373043"/>
    <lineage>
        <taxon>Bacteria</taxon>
        <taxon>Pseudomonadati</taxon>
        <taxon>Pseudomonadota</taxon>
        <taxon>Alphaproteobacteria</taxon>
        <taxon>Acetobacterales</taxon>
        <taxon>Acetobacteraceae</taxon>
        <taxon>Paeniroseomonas</taxon>
    </lineage>
</organism>
<evidence type="ECO:0000256" key="5">
    <source>
        <dbReference type="RuleBase" id="RU000356"/>
    </source>
</evidence>
<keyword evidence="5" id="KW-0813">Transport</keyword>
<dbReference type="InterPro" id="IPR012292">
    <property type="entry name" value="Globin/Proto"/>
</dbReference>
<reference evidence="8" key="1">
    <citation type="journal article" date="2019" name="Int. J. Syst. Evol. Microbiol.">
        <title>The Global Catalogue of Microorganisms (GCM) 10K type strain sequencing project: providing services to taxonomists for standard genome sequencing and annotation.</title>
        <authorList>
            <consortium name="The Broad Institute Genomics Platform"/>
            <consortium name="The Broad Institute Genome Sequencing Center for Infectious Disease"/>
            <person name="Wu L."/>
            <person name="Ma J."/>
        </authorList>
    </citation>
    <scope>NUCLEOTIDE SEQUENCE [LARGE SCALE GENOMIC DNA]</scope>
    <source>
        <strain evidence="8">CECT 7131</strain>
    </source>
</reference>
<dbReference type="PANTHER" id="PTHR43396">
    <property type="entry name" value="FLAVOHEMOPROTEIN"/>
    <property type="match status" value="1"/>
</dbReference>
<dbReference type="CDD" id="cd12131">
    <property type="entry name" value="HGbI-like"/>
    <property type="match status" value="1"/>
</dbReference>
<comment type="similarity">
    <text evidence="5">Belongs to the globin family.</text>
</comment>